<sequence>MATRFTLPNGLRVVHEQDSATAMVALDVLYNVGARDEHPDHTGMAHLFEHLMFGGSVNIADFDGAIEQAGGRNNAWTNQDYTNFYDIVPAQNAETAFWLESDRMLSLAFSDKALEVQRNVVMEEFKQVCLNQPYGDLGHHMSALAYKVHPYRTPVIGKELGHIESVTQEQVREFFRTHYAPNNAVLAVTGNITLDETRRLAEKWFGPIPRRMVAPRRYAPEPEQTEARRMVVTGNVPQTLVVISYPMPSCANPDYPVCDIITDLLAAGRTSRYYRRLVMESGLFSSADASITGSEEPGQLLLQGMLRDGVSVDEACNALVDVARSLIVNPPDDHELQSALNRFETQQVMSNISYVNLASTLALDEMRNTTQAKTLACYMGITREDIVRVASYIFRQERSSTLIYCPNDVACLIP</sequence>
<dbReference type="Proteomes" id="UP000306630">
    <property type="component" value="Unassembled WGS sequence"/>
</dbReference>
<dbReference type="RefSeq" id="WP_135993035.1">
    <property type="nucleotide sequence ID" value="NZ_CAQNPO010000014.1"/>
</dbReference>
<keyword evidence="5" id="KW-0482">Metalloprotease</keyword>
<dbReference type="InterPro" id="IPR011765">
    <property type="entry name" value="Pept_M16_N"/>
</dbReference>
<keyword evidence="2" id="KW-0645">Protease</keyword>
<protein>
    <submittedName>
        <fullName evidence="8">Insulinase family protein</fullName>
    </submittedName>
</protein>
<comment type="similarity">
    <text evidence="1">Belongs to the peptidase M16 family.</text>
</comment>
<name>A0A4S2FYZ6_9BACT</name>
<accession>A0A4S2FYZ6</accession>
<evidence type="ECO:0000256" key="4">
    <source>
        <dbReference type="ARBA" id="ARBA00022833"/>
    </source>
</evidence>
<dbReference type="InterPro" id="IPR050626">
    <property type="entry name" value="Peptidase_M16"/>
</dbReference>
<dbReference type="InterPro" id="IPR007863">
    <property type="entry name" value="Peptidase_M16_C"/>
</dbReference>
<dbReference type="GO" id="GO:0008237">
    <property type="term" value="F:metallopeptidase activity"/>
    <property type="evidence" value="ECO:0007669"/>
    <property type="project" value="UniProtKB-KW"/>
</dbReference>
<evidence type="ECO:0000256" key="3">
    <source>
        <dbReference type="ARBA" id="ARBA00022801"/>
    </source>
</evidence>
<keyword evidence="4" id="KW-0862">Zinc</keyword>
<organism evidence="8 9">
    <name type="scientific">Muribaculum intestinale</name>
    <dbReference type="NCBI Taxonomy" id="1796646"/>
    <lineage>
        <taxon>Bacteria</taxon>
        <taxon>Pseudomonadati</taxon>
        <taxon>Bacteroidota</taxon>
        <taxon>Bacteroidia</taxon>
        <taxon>Bacteroidales</taxon>
        <taxon>Muribaculaceae</taxon>
        <taxon>Muribaculum</taxon>
    </lineage>
</organism>
<proteinExistence type="inferred from homology"/>
<dbReference type="PANTHER" id="PTHR43690">
    <property type="entry name" value="NARDILYSIN"/>
    <property type="match status" value="1"/>
</dbReference>
<dbReference type="Pfam" id="PF05193">
    <property type="entry name" value="Peptidase_M16_C"/>
    <property type="match status" value="1"/>
</dbReference>
<dbReference type="Pfam" id="PF00675">
    <property type="entry name" value="Peptidase_M16"/>
    <property type="match status" value="1"/>
</dbReference>
<evidence type="ECO:0000256" key="1">
    <source>
        <dbReference type="ARBA" id="ARBA00007261"/>
    </source>
</evidence>
<feature type="domain" description="Peptidase M16 N-terminal" evidence="6">
    <location>
        <begin position="12"/>
        <end position="156"/>
    </location>
</feature>
<evidence type="ECO:0000313" key="8">
    <source>
        <dbReference type="EMBL" id="TGY74714.1"/>
    </source>
</evidence>
<gene>
    <name evidence="8" type="ORF">E5333_05770</name>
</gene>
<dbReference type="EMBL" id="SRYD01000018">
    <property type="protein sequence ID" value="TGY74714.1"/>
    <property type="molecule type" value="Genomic_DNA"/>
</dbReference>
<evidence type="ECO:0000259" key="7">
    <source>
        <dbReference type="Pfam" id="PF05193"/>
    </source>
</evidence>
<evidence type="ECO:0000256" key="2">
    <source>
        <dbReference type="ARBA" id="ARBA00022670"/>
    </source>
</evidence>
<dbReference type="SUPFAM" id="SSF63411">
    <property type="entry name" value="LuxS/MPP-like metallohydrolase"/>
    <property type="match status" value="2"/>
</dbReference>
<comment type="caution">
    <text evidence="8">The sequence shown here is derived from an EMBL/GenBank/DDBJ whole genome shotgun (WGS) entry which is preliminary data.</text>
</comment>
<reference evidence="8 9" key="1">
    <citation type="submission" date="2019-04" db="EMBL/GenBank/DDBJ databases">
        <title>Microbes associate with the intestines of laboratory mice.</title>
        <authorList>
            <person name="Navarre W."/>
            <person name="Wong E."/>
            <person name="Huang K."/>
            <person name="Tropini C."/>
            <person name="Ng K."/>
            <person name="Yu B."/>
        </authorList>
    </citation>
    <scope>NUCLEOTIDE SEQUENCE [LARGE SCALE GENOMIC DNA]</scope>
    <source>
        <strain evidence="8 9">NM06_A21</strain>
    </source>
</reference>
<evidence type="ECO:0000256" key="5">
    <source>
        <dbReference type="ARBA" id="ARBA00023049"/>
    </source>
</evidence>
<evidence type="ECO:0000313" key="9">
    <source>
        <dbReference type="Proteomes" id="UP000306630"/>
    </source>
</evidence>
<dbReference type="Gene3D" id="3.30.830.10">
    <property type="entry name" value="Metalloenzyme, LuxS/M16 peptidase-like"/>
    <property type="match status" value="2"/>
</dbReference>
<dbReference type="InterPro" id="IPR011249">
    <property type="entry name" value="Metalloenz_LuxS/M16"/>
</dbReference>
<evidence type="ECO:0000259" key="6">
    <source>
        <dbReference type="Pfam" id="PF00675"/>
    </source>
</evidence>
<dbReference type="GO" id="GO:0046872">
    <property type="term" value="F:metal ion binding"/>
    <property type="evidence" value="ECO:0007669"/>
    <property type="project" value="InterPro"/>
</dbReference>
<keyword evidence="3" id="KW-0378">Hydrolase</keyword>
<dbReference type="AlphaFoldDB" id="A0A4S2FYZ6"/>
<dbReference type="GO" id="GO:0006508">
    <property type="term" value="P:proteolysis"/>
    <property type="evidence" value="ECO:0007669"/>
    <property type="project" value="UniProtKB-KW"/>
</dbReference>
<dbReference type="PANTHER" id="PTHR43690:SF17">
    <property type="entry name" value="PROTEIN YHJJ"/>
    <property type="match status" value="1"/>
</dbReference>
<feature type="domain" description="Peptidase M16 C-terminal" evidence="7">
    <location>
        <begin position="165"/>
        <end position="342"/>
    </location>
</feature>